<protein>
    <recommendedName>
        <fullName evidence="24">Cysteine-rich receptor-like protein kinase 2</fullName>
    </recommendedName>
</protein>
<feature type="domain" description="Gnk2-homologous" evidence="21">
    <location>
        <begin position="139"/>
        <end position="243"/>
    </location>
</feature>
<evidence type="ECO:0000256" key="12">
    <source>
        <dbReference type="ARBA" id="ARBA00023136"/>
    </source>
</evidence>
<keyword evidence="8 17" id="KW-0547">Nucleotide-binding</keyword>
<dbReference type="FunFam" id="3.30.200.20:FF:001208">
    <property type="entry name" value="Putative DUF26-domain receptor-like protein kinase family protein"/>
    <property type="match status" value="1"/>
</dbReference>
<dbReference type="GO" id="GO:0004674">
    <property type="term" value="F:protein serine/threonine kinase activity"/>
    <property type="evidence" value="ECO:0007669"/>
    <property type="project" value="UniProtKB-KW"/>
</dbReference>
<dbReference type="PROSITE" id="PS51473">
    <property type="entry name" value="GNK2"/>
    <property type="match status" value="2"/>
</dbReference>
<comment type="subcellular location">
    <subcellularLocation>
        <location evidence="1">Membrane</location>
        <topology evidence="1">Single-pass membrane protein</topology>
    </subcellularLocation>
</comment>
<evidence type="ECO:0000256" key="8">
    <source>
        <dbReference type="ARBA" id="ARBA00022741"/>
    </source>
</evidence>
<feature type="domain" description="Gnk2-homologous" evidence="21">
    <location>
        <begin position="33"/>
        <end position="134"/>
    </location>
</feature>
<dbReference type="SMART" id="SM00220">
    <property type="entry name" value="S_TKc"/>
    <property type="match status" value="1"/>
</dbReference>
<keyword evidence="5 18" id="KW-0812">Transmembrane</keyword>
<dbReference type="PANTHER" id="PTHR47973">
    <property type="entry name" value="CYSTEINE-RICH RECEPTOR-LIKE PROTEIN KINASE 3"/>
    <property type="match status" value="1"/>
</dbReference>
<evidence type="ECO:0000256" key="9">
    <source>
        <dbReference type="ARBA" id="ARBA00022777"/>
    </source>
</evidence>
<proteinExistence type="predicted"/>
<dbReference type="CDD" id="cd14066">
    <property type="entry name" value="STKc_IRAK"/>
    <property type="match status" value="1"/>
</dbReference>
<dbReference type="Gene3D" id="3.30.200.20">
    <property type="entry name" value="Phosphorylase Kinase, domain 1"/>
    <property type="match status" value="1"/>
</dbReference>
<dbReference type="GO" id="GO:0005524">
    <property type="term" value="F:ATP binding"/>
    <property type="evidence" value="ECO:0007669"/>
    <property type="project" value="UniProtKB-UniRule"/>
</dbReference>
<sequence length="668" mass="74048">MERTYLLVCSRYILLLLMGAVALLERVGGDPRTQIVKVMCGHQLEHNTTIYVPNFVATMENISEQMRTAGFGQAVKGSGLDTNYGLAQCYGDLSSLDCVLCYAEARTILPQCYPNNGGRIFLDGCFMRSENYSFFEEYTGPEDRAVCGNATKKSSAFEKSATDAVNSAVAAAPGNAGYARAHVAVPGTNESAFVLADCWKSLSQNSCRMCLQNASASILGCLPWSEGRAINTGCFMRYSDKDFLNKVSGSGSSRGTTIVIVVSVVSSLVVLGVGVPMGVYIWKQRRIQKKRKRSCDAQKLVKTLNDSSLNFKYSTLEKATGSFAEANKLGQGGFGTVYKGALPDGREIAVKRLFFNNRHRVADFYNEVNIISSVEHKNLVRLLGCSCSGPESLLVYELLPNKSLDRFIFDHVSNRCFHFSFPKNITDTNRGRVLNWDKRYEIIVGTAEGLVYLHENCKTKIIHRDVKASNILLDSRLRAKLADFGLVRSFQEDQSHISTAIAGTLGYMAPEYLAHGQLTEKADVYSFGVVLLEIVTGKQNNRSKALEYTDSLVTITWKHFQSGTVEELYDPNLMFHSCHNGNPKNEVPRVVHIGLLCTQESPNLRPSMSKVLQMLRKKEENLPAPTNPPFIDERTMELNNRCEDPSHPLNASDSASIATFEHSSFYAR</sequence>
<evidence type="ECO:0000313" key="22">
    <source>
        <dbReference type="EMBL" id="GKV14548.1"/>
    </source>
</evidence>
<dbReference type="InterPro" id="IPR011009">
    <property type="entry name" value="Kinase-like_dom_sf"/>
</dbReference>
<dbReference type="InterPro" id="IPR052059">
    <property type="entry name" value="CR_Ser/Thr_kinase"/>
</dbReference>
<name>A0AAV5JPZ2_9ROSI</name>
<evidence type="ECO:0000256" key="6">
    <source>
        <dbReference type="ARBA" id="ARBA00022729"/>
    </source>
</evidence>
<keyword evidence="11 18" id="KW-1133">Transmembrane helix</keyword>
<dbReference type="PROSITE" id="PS00107">
    <property type="entry name" value="PROTEIN_KINASE_ATP"/>
    <property type="match status" value="1"/>
</dbReference>
<dbReference type="AlphaFoldDB" id="A0AAV5JPZ2"/>
<dbReference type="EMBL" id="BPVZ01000041">
    <property type="protein sequence ID" value="GKV14548.1"/>
    <property type="molecule type" value="Genomic_DNA"/>
</dbReference>
<evidence type="ECO:0000256" key="13">
    <source>
        <dbReference type="ARBA" id="ARBA00023170"/>
    </source>
</evidence>
<dbReference type="GO" id="GO:0016020">
    <property type="term" value="C:membrane"/>
    <property type="evidence" value="ECO:0007669"/>
    <property type="project" value="UniProtKB-SubCell"/>
</dbReference>
<feature type="binding site" evidence="17">
    <location>
        <position position="351"/>
    </location>
    <ligand>
        <name>ATP</name>
        <dbReference type="ChEBI" id="CHEBI:30616"/>
    </ligand>
</feature>
<dbReference type="CDD" id="cd23509">
    <property type="entry name" value="Gnk2-like"/>
    <property type="match status" value="2"/>
</dbReference>
<dbReference type="InterPro" id="IPR008271">
    <property type="entry name" value="Ser/Thr_kinase_AS"/>
</dbReference>
<keyword evidence="23" id="KW-1185">Reference proteome</keyword>
<organism evidence="22 23">
    <name type="scientific">Rubroshorea leprosula</name>
    <dbReference type="NCBI Taxonomy" id="152421"/>
    <lineage>
        <taxon>Eukaryota</taxon>
        <taxon>Viridiplantae</taxon>
        <taxon>Streptophyta</taxon>
        <taxon>Embryophyta</taxon>
        <taxon>Tracheophyta</taxon>
        <taxon>Spermatophyta</taxon>
        <taxon>Magnoliopsida</taxon>
        <taxon>eudicotyledons</taxon>
        <taxon>Gunneridae</taxon>
        <taxon>Pentapetalae</taxon>
        <taxon>rosids</taxon>
        <taxon>malvids</taxon>
        <taxon>Malvales</taxon>
        <taxon>Dipterocarpaceae</taxon>
        <taxon>Rubroshorea</taxon>
    </lineage>
</organism>
<evidence type="ECO:0000256" key="16">
    <source>
        <dbReference type="ARBA" id="ARBA00047951"/>
    </source>
</evidence>
<dbReference type="InterPro" id="IPR001245">
    <property type="entry name" value="Ser-Thr/Tyr_kinase_cat_dom"/>
</dbReference>
<keyword evidence="6 19" id="KW-0732">Signal</keyword>
<keyword evidence="9" id="KW-0418">Kinase</keyword>
<dbReference type="FunFam" id="3.30.430.20:FF:000015">
    <property type="entry name" value="Cysteine-rich receptor-like protein kinase 3"/>
    <property type="match status" value="1"/>
</dbReference>
<dbReference type="Gene3D" id="3.30.430.20">
    <property type="entry name" value="Gnk2 domain, C-X8-C-X2-C motif"/>
    <property type="match status" value="2"/>
</dbReference>
<keyword evidence="2" id="KW-0723">Serine/threonine-protein kinase</keyword>
<evidence type="ECO:0000256" key="10">
    <source>
        <dbReference type="ARBA" id="ARBA00022840"/>
    </source>
</evidence>
<evidence type="ECO:0000259" key="21">
    <source>
        <dbReference type="PROSITE" id="PS51473"/>
    </source>
</evidence>
<accession>A0AAV5JPZ2</accession>
<comment type="caution">
    <text evidence="22">The sequence shown here is derived from an EMBL/GenBank/DDBJ whole genome shotgun (WGS) entry which is preliminary data.</text>
</comment>
<evidence type="ECO:0000256" key="17">
    <source>
        <dbReference type="PROSITE-ProRule" id="PRU10141"/>
    </source>
</evidence>
<reference evidence="22 23" key="1">
    <citation type="journal article" date="2021" name="Commun. Biol.">
        <title>The genome of Shorea leprosula (Dipterocarpaceae) highlights the ecological relevance of drought in aseasonal tropical rainforests.</title>
        <authorList>
            <person name="Ng K.K.S."/>
            <person name="Kobayashi M.J."/>
            <person name="Fawcett J.A."/>
            <person name="Hatakeyama M."/>
            <person name="Paape T."/>
            <person name="Ng C.H."/>
            <person name="Ang C.C."/>
            <person name="Tnah L.H."/>
            <person name="Lee C.T."/>
            <person name="Nishiyama T."/>
            <person name="Sese J."/>
            <person name="O'Brien M.J."/>
            <person name="Copetti D."/>
            <person name="Mohd Noor M.I."/>
            <person name="Ong R.C."/>
            <person name="Putra M."/>
            <person name="Sireger I.Z."/>
            <person name="Indrioko S."/>
            <person name="Kosugi Y."/>
            <person name="Izuno A."/>
            <person name="Isagi Y."/>
            <person name="Lee S.L."/>
            <person name="Shimizu K.K."/>
        </authorList>
    </citation>
    <scope>NUCLEOTIDE SEQUENCE [LARGE SCALE GENOMIC DNA]</scope>
    <source>
        <strain evidence="22">214</strain>
    </source>
</reference>
<dbReference type="FunFam" id="1.10.510.10:FF:000336">
    <property type="entry name" value="Cysteine-rich receptor-like protein kinase 2"/>
    <property type="match status" value="1"/>
</dbReference>
<dbReference type="InterPro" id="IPR000719">
    <property type="entry name" value="Prot_kinase_dom"/>
</dbReference>
<evidence type="ECO:0000313" key="23">
    <source>
        <dbReference type="Proteomes" id="UP001054252"/>
    </source>
</evidence>
<dbReference type="Pfam" id="PF07714">
    <property type="entry name" value="PK_Tyr_Ser-Thr"/>
    <property type="match status" value="1"/>
</dbReference>
<keyword evidence="7" id="KW-0677">Repeat</keyword>
<evidence type="ECO:0000256" key="11">
    <source>
        <dbReference type="ARBA" id="ARBA00022989"/>
    </source>
</evidence>
<feature type="domain" description="Protein kinase" evidence="20">
    <location>
        <begin position="323"/>
        <end position="631"/>
    </location>
</feature>
<evidence type="ECO:0000256" key="19">
    <source>
        <dbReference type="SAM" id="SignalP"/>
    </source>
</evidence>
<feature type="transmembrane region" description="Helical" evidence="18">
    <location>
        <begin position="258"/>
        <end position="282"/>
    </location>
</feature>
<comment type="catalytic activity">
    <reaction evidence="15">
        <text>L-seryl-[protein] + ATP = O-phospho-L-seryl-[protein] + ADP + H(+)</text>
        <dbReference type="Rhea" id="RHEA:17989"/>
        <dbReference type="Rhea" id="RHEA-COMP:9863"/>
        <dbReference type="Rhea" id="RHEA-COMP:11604"/>
        <dbReference type="ChEBI" id="CHEBI:15378"/>
        <dbReference type="ChEBI" id="CHEBI:29999"/>
        <dbReference type="ChEBI" id="CHEBI:30616"/>
        <dbReference type="ChEBI" id="CHEBI:83421"/>
        <dbReference type="ChEBI" id="CHEBI:456216"/>
    </reaction>
</comment>
<dbReference type="Pfam" id="PF01657">
    <property type="entry name" value="Stress-antifung"/>
    <property type="match status" value="2"/>
</dbReference>
<dbReference type="InterPro" id="IPR002902">
    <property type="entry name" value="GNK2"/>
</dbReference>
<comment type="catalytic activity">
    <reaction evidence="16">
        <text>L-threonyl-[protein] + ATP = O-phospho-L-threonyl-[protein] + ADP + H(+)</text>
        <dbReference type="Rhea" id="RHEA:46608"/>
        <dbReference type="Rhea" id="RHEA-COMP:11060"/>
        <dbReference type="Rhea" id="RHEA-COMP:11605"/>
        <dbReference type="ChEBI" id="CHEBI:15378"/>
        <dbReference type="ChEBI" id="CHEBI:30013"/>
        <dbReference type="ChEBI" id="CHEBI:30616"/>
        <dbReference type="ChEBI" id="CHEBI:61977"/>
        <dbReference type="ChEBI" id="CHEBI:456216"/>
    </reaction>
</comment>
<evidence type="ECO:0000259" key="20">
    <source>
        <dbReference type="PROSITE" id="PS50011"/>
    </source>
</evidence>
<dbReference type="Gene3D" id="1.10.510.10">
    <property type="entry name" value="Transferase(Phosphotransferase) domain 1"/>
    <property type="match status" value="1"/>
</dbReference>
<dbReference type="PROSITE" id="PS00108">
    <property type="entry name" value="PROTEIN_KINASE_ST"/>
    <property type="match status" value="1"/>
</dbReference>
<evidence type="ECO:0000256" key="2">
    <source>
        <dbReference type="ARBA" id="ARBA00022527"/>
    </source>
</evidence>
<evidence type="ECO:0000256" key="3">
    <source>
        <dbReference type="ARBA" id="ARBA00022553"/>
    </source>
</evidence>
<dbReference type="PROSITE" id="PS50011">
    <property type="entry name" value="PROTEIN_KINASE_DOM"/>
    <property type="match status" value="1"/>
</dbReference>
<keyword evidence="12 18" id="KW-0472">Membrane</keyword>
<dbReference type="Proteomes" id="UP001054252">
    <property type="component" value="Unassembled WGS sequence"/>
</dbReference>
<dbReference type="SUPFAM" id="SSF56112">
    <property type="entry name" value="Protein kinase-like (PK-like)"/>
    <property type="match status" value="1"/>
</dbReference>
<gene>
    <name evidence="22" type="ORF">SLEP1_g25404</name>
</gene>
<feature type="signal peptide" evidence="19">
    <location>
        <begin position="1"/>
        <end position="29"/>
    </location>
</feature>
<evidence type="ECO:0000256" key="7">
    <source>
        <dbReference type="ARBA" id="ARBA00022737"/>
    </source>
</evidence>
<keyword evidence="4" id="KW-0808">Transferase</keyword>
<dbReference type="InterPro" id="IPR017441">
    <property type="entry name" value="Protein_kinase_ATP_BS"/>
</dbReference>
<evidence type="ECO:0000256" key="15">
    <source>
        <dbReference type="ARBA" id="ARBA00047558"/>
    </source>
</evidence>
<keyword evidence="14" id="KW-0325">Glycoprotein</keyword>
<evidence type="ECO:0008006" key="24">
    <source>
        <dbReference type="Google" id="ProtNLM"/>
    </source>
</evidence>
<keyword evidence="3" id="KW-0597">Phosphoprotein</keyword>
<dbReference type="InterPro" id="IPR038408">
    <property type="entry name" value="GNK2_sf"/>
</dbReference>
<dbReference type="FunFam" id="3.30.430.20:FF:000005">
    <property type="entry name" value="Cysteine-rich receptor-like protein kinase 2"/>
    <property type="match status" value="1"/>
</dbReference>
<evidence type="ECO:0000256" key="5">
    <source>
        <dbReference type="ARBA" id="ARBA00022692"/>
    </source>
</evidence>
<keyword evidence="13" id="KW-0675">Receptor</keyword>
<evidence type="ECO:0000256" key="18">
    <source>
        <dbReference type="SAM" id="Phobius"/>
    </source>
</evidence>
<feature type="chain" id="PRO_5043562785" description="Cysteine-rich receptor-like protein kinase 2" evidence="19">
    <location>
        <begin position="30"/>
        <end position="668"/>
    </location>
</feature>
<evidence type="ECO:0000256" key="14">
    <source>
        <dbReference type="ARBA" id="ARBA00023180"/>
    </source>
</evidence>
<keyword evidence="10 17" id="KW-0067">ATP-binding</keyword>
<evidence type="ECO:0000256" key="4">
    <source>
        <dbReference type="ARBA" id="ARBA00022679"/>
    </source>
</evidence>
<evidence type="ECO:0000256" key="1">
    <source>
        <dbReference type="ARBA" id="ARBA00004167"/>
    </source>
</evidence>